<dbReference type="AlphaFoldDB" id="A0A6N8CNY7"/>
<accession>A0A6N8CNY7</accession>
<dbReference type="InterPro" id="IPR028082">
    <property type="entry name" value="Peripla_BP_I"/>
</dbReference>
<dbReference type="GO" id="GO:0003700">
    <property type="term" value="F:DNA-binding transcription factor activity"/>
    <property type="evidence" value="ECO:0007669"/>
    <property type="project" value="TreeGrafter"/>
</dbReference>
<dbReference type="Pfam" id="PF13377">
    <property type="entry name" value="Peripla_BP_3"/>
    <property type="match status" value="1"/>
</dbReference>
<dbReference type="PANTHER" id="PTHR30146:SF148">
    <property type="entry name" value="HTH-TYPE TRANSCRIPTIONAL REPRESSOR PURR-RELATED"/>
    <property type="match status" value="1"/>
</dbReference>
<evidence type="ECO:0000313" key="7">
    <source>
        <dbReference type="Proteomes" id="UP000440978"/>
    </source>
</evidence>
<dbReference type="PANTHER" id="PTHR30146">
    <property type="entry name" value="LACI-RELATED TRANSCRIPTIONAL REPRESSOR"/>
    <property type="match status" value="1"/>
</dbReference>
<keyword evidence="1" id="KW-0678">Repressor</keyword>
<evidence type="ECO:0000256" key="2">
    <source>
        <dbReference type="ARBA" id="ARBA00023015"/>
    </source>
</evidence>
<evidence type="ECO:0000256" key="3">
    <source>
        <dbReference type="ARBA" id="ARBA00023125"/>
    </source>
</evidence>
<keyword evidence="2" id="KW-0805">Transcription regulation</keyword>
<dbReference type="Proteomes" id="UP000440978">
    <property type="component" value="Unassembled WGS sequence"/>
</dbReference>
<keyword evidence="3 6" id="KW-0238">DNA-binding</keyword>
<reference evidence="6 7" key="1">
    <citation type="submission" date="2019-11" db="EMBL/GenBank/DDBJ databases">
        <title>Terrilactibacillus tamarindus sp. nov. BCM23-1 isolated from bark of Tamarindus indica.</title>
        <authorList>
            <person name="Kingkaew E."/>
            <person name="Tanasupawat S."/>
        </authorList>
    </citation>
    <scope>NUCLEOTIDE SEQUENCE [LARGE SCALE GENOMIC DNA]</scope>
    <source>
        <strain evidence="6 7">BCM23-1</strain>
    </source>
</reference>
<comment type="caution">
    <text evidence="6">The sequence shown here is derived from an EMBL/GenBank/DDBJ whole genome shotgun (WGS) entry which is preliminary data.</text>
</comment>
<dbReference type="CDD" id="cd01392">
    <property type="entry name" value="HTH_LacI"/>
    <property type="match status" value="1"/>
</dbReference>
<dbReference type="CDD" id="cd06267">
    <property type="entry name" value="PBP1_LacI_sugar_binding-like"/>
    <property type="match status" value="1"/>
</dbReference>
<dbReference type="RefSeq" id="WP_155216460.1">
    <property type="nucleotide sequence ID" value="NZ_WNHB01000003.1"/>
</dbReference>
<dbReference type="Gene3D" id="3.40.50.2300">
    <property type="match status" value="2"/>
</dbReference>
<dbReference type="OrthoDB" id="9796186at2"/>
<dbReference type="SUPFAM" id="SSF47413">
    <property type="entry name" value="lambda repressor-like DNA-binding domains"/>
    <property type="match status" value="1"/>
</dbReference>
<organism evidence="6 7">
    <name type="scientific">Terrilactibacillus tamarindi</name>
    <dbReference type="NCBI Taxonomy" id="2599694"/>
    <lineage>
        <taxon>Bacteria</taxon>
        <taxon>Bacillati</taxon>
        <taxon>Bacillota</taxon>
        <taxon>Bacilli</taxon>
        <taxon>Bacillales</taxon>
        <taxon>Bacillaceae</taxon>
        <taxon>Terrilactibacillus</taxon>
    </lineage>
</organism>
<dbReference type="PRINTS" id="PR00036">
    <property type="entry name" value="HTHLACI"/>
</dbReference>
<dbReference type="PROSITE" id="PS00356">
    <property type="entry name" value="HTH_LACI_1"/>
    <property type="match status" value="1"/>
</dbReference>
<dbReference type="EMBL" id="WNHB01000003">
    <property type="protein sequence ID" value="MTT30857.1"/>
    <property type="molecule type" value="Genomic_DNA"/>
</dbReference>
<proteinExistence type="predicted"/>
<keyword evidence="7" id="KW-1185">Reference proteome</keyword>
<sequence length="333" mass="37583">MSVNIKDVAKKSGVSTATVSHVINGTRFVSDVTKQKVQKAMAALNYHPNLIARSLRCKKSKTIGLIVPTVNEGAPDFFYMSVAQGIQHYIKKQGYHLIFSSYNNESDEEEQIQVFNTKCIDGLILAPTNSLREKVRNHTLFGDYPIVYVDRKMRNQPGDAILIDNQEGVFEAVQHMIHKGHTRIGFISSERGENTSDERFQGYLKALSKYGIPIDTNLIKSGPSNFETGVQLTRDLLESQKVTALFIANNTLTMGAIHYLQHKKIDIPNDLAVIGYDDYEWTKVTTPFLSVIKQPAFEVGEKAAEILLSKINKQNSDYHDYRLKPYFISRESC</sequence>
<dbReference type="InterPro" id="IPR010982">
    <property type="entry name" value="Lambda_DNA-bd_dom_sf"/>
</dbReference>
<dbReference type="Gene3D" id="1.10.260.40">
    <property type="entry name" value="lambda repressor-like DNA-binding domains"/>
    <property type="match status" value="1"/>
</dbReference>
<keyword evidence="4" id="KW-0804">Transcription</keyword>
<dbReference type="GO" id="GO:0000976">
    <property type="term" value="F:transcription cis-regulatory region binding"/>
    <property type="evidence" value="ECO:0007669"/>
    <property type="project" value="TreeGrafter"/>
</dbReference>
<dbReference type="SMART" id="SM00354">
    <property type="entry name" value="HTH_LACI"/>
    <property type="match status" value="1"/>
</dbReference>
<feature type="domain" description="HTH lacI-type" evidence="5">
    <location>
        <begin position="3"/>
        <end position="57"/>
    </location>
</feature>
<evidence type="ECO:0000259" key="5">
    <source>
        <dbReference type="PROSITE" id="PS50932"/>
    </source>
</evidence>
<name>A0A6N8CNY7_9BACI</name>
<dbReference type="SUPFAM" id="SSF53822">
    <property type="entry name" value="Periplasmic binding protein-like I"/>
    <property type="match status" value="1"/>
</dbReference>
<dbReference type="InterPro" id="IPR046335">
    <property type="entry name" value="LacI/GalR-like_sensor"/>
</dbReference>
<protein>
    <submittedName>
        <fullName evidence="6">LacI family DNA-binding transcriptional regulator</fullName>
    </submittedName>
</protein>
<evidence type="ECO:0000313" key="6">
    <source>
        <dbReference type="EMBL" id="MTT30857.1"/>
    </source>
</evidence>
<dbReference type="PROSITE" id="PS50932">
    <property type="entry name" value="HTH_LACI_2"/>
    <property type="match status" value="1"/>
</dbReference>
<evidence type="ECO:0000256" key="4">
    <source>
        <dbReference type="ARBA" id="ARBA00023163"/>
    </source>
</evidence>
<evidence type="ECO:0000256" key="1">
    <source>
        <dbReference type="ARBA" id="ARBA00022491"/>
    </source>
</evidence>
<dbReference type="Pfam" id="PF00356">
    <property type="entry name" value="LacI"/>
    <property type="match status" value="1"/>
</dbReference>
<dbReference type="InterPro" id="IPR000843">
    <property type="entry name" value="HTH_LacI"/>
</dbReference>
<gene>
    <name evidence="6" type="ORF">GMB86_02365</name>
</gene>